<dbReference type="EMBL" id="CP000385">
    <property type="protein sequence ID" value="ABG11523.1"/>
    <property type="molecule type" value="Genomic_DNA"/>
</dbReference>
<dbReference type="Pfam" id="PF10824">
    <property type="entry name" value="T7SS_ESX_EspC"/>
    <property type="match status" value="1"/>
</dbReference>
<keyword evidence="2" id="KW-0614">Plasmid</keyword>
<dbReference type="InterPro" id="IPR022536">
    <property type="entry name" value="EspC"/>
</dbReference>
<proteinExistence type="predicted"/>
<geneLocation type="plasmid" evidence="2">
    <name>Plasmid1</name>
</geneLocation>
<reference evidence="2" key="1">
    <citation type="submission" date="2006-06" db="EMBL/GenBank/DDBJ databases">
        <title>Complete sequence of plasmid of Mycobacterium sp. MCS.</title>
        <authorList>
            <consortium name="US DOE Joint Genome Institute"/>
            <person name="Copeland A."/>
            <person name="Lucas S."/>
            <person name="Lapidus A."/>
            <person name="Barry K."/>
            <person name="Detter J.C."/>
            <person name="Glavina del Rio T."/>
            <person name="Hammon N."/>
            <person name="Israni S."/>
            <person name="Dalin E."/>
            <person name="Tice H."/>
            <person name="Pitluck S."/>
            <person name="Martinez M."/>
            <person name="Schmutz J."/>
            <person name="Larimer F."/>
            <person name="Land M."/>
            <person name="Hauser L."/>
            <person name="Kyrpides N."/>
            <person name="Kim E."/>
            <person name="Miller C.D."/>
            <person name="Hughes J.E."/>
            <person name="Anderson A.J."/>
            <person name="Sims R.C."/>
            <person name="Richardson P."/>
        </authorList>
    </citation>
    <scope>NUCLEOTIDE SEQUENCE [LARGE SCALE GENOMIC DNA]</scope>
    <source>
        <strain evidence="2">MCS</strain>
        <plasmid evidence="2">Plasmid1</plasmid>
    </source>
</reference>
<evidence type="ECO:0000313" key="2">
    <source>
        <dbReference type="EMBL" id="ABG11523.1"/>
    </source>
</evidence>
<organism evidence="2">
    <name type="scientific">Mycobacterium sp. (strain MCS)</name>
    <dbReference type="NCBI Taxonomy" id="164756"/>
    <lineage>
        <taxon>Bacteria</taxon>
        <taxon>Bacillati</taxon>
        <taxon>Actinomycetota</taxon>
        <taxon>Actinomycetes</taxon>
        <taxon>Mycobacteriales</taxon>
        <taxon>Mycobacteriaceae</taxon>
        <taxon>Mycobacterium</taxon>
    </lineage>
</organism>
<feature type="region of interest" description="Disordered" evidence="1">
    <location>
        <begin position="210"/>
        <end position="249"/>
    </location>
</feature>
<dbReference type="GO" id="GO:0009306">
    <property type="term" value="P:protein secretion"/>
    <property type="evidence" value="ECO:0007669"/>
    <property type="project" value="InterPro"/>
</dbReference>
<dbReference type="AlphaFoldDB" id="A0A5Q5BST8"/>
<dbReference type="KEGG" id="mmc:Mmcs_5423"/>
<name>A0A5Q5BST8_MYCSS</name>
<sequence>MTQGHLNVNPADLVRVAGEYSALQTAAATVGPQAVDEVHRIIASHGPMGYPVAVGVVACLARRQGPLEAKADDFGRYADRFIEHAAAYRDADRQAAQRYASLDFSEAAALPATDDDDEPTDPYPKLVCWIGTADGDTSVCSKDATEHMYVEDGVWKNRQIDNGFVSELPPSSAAPRTTLLPAPPAPGSDPFADAAPGDRTVYWAEPDGSMGQAWRQPDGSVVSSRDTGPGLKISPIAPGDLPMWGQEPI</sequence>
<accession>A0A5Q5BST8</accession>
<evidence type="ECO:0000256" key="1">
    <source>
        <dbReference type="SAM" id="MobiDB-lite"/>
    </source>
</evidence>
<gene>
    <name evidence="2" type="ordered locus">Mmcs_5423</name>
</gene>
<feature type="region of interest" description="Disordered" evidence="1">
    <location>
        <begin position="167"/>
        <end position="190"/>
    </location>
</feature>
<protein>
    <submittedName>
        <fullName evidence="2">Uncharacterized protein</fullName>
    </submittedName>
</protein>